<proteinExistence type="predicted"/>
<dbReference type="GO" id="GO:0003677">
    <property type="term" value="F:DNA binding"/>
    <property type="evidence" value="ECO:0007669"/>
    <property type="project" value="UniProtKB-KW"/>
</dbReference>
<dbReference type="GO" id="GO:0005634">
    <property type="term" value="C:nucleus"/>
    <property type="evidence" value="ECO:0007669"/>
    <property type="project" value="UniProtKB-SubCell"/>
</dbReference>
<name>A0A9Q0GY89_9MAGN</name>
<comment type="subcellular location">
    <subcellularLocation>
        <location evidence="1">Nucleus</location>
    </subcellularLocation>
</comment>
<evidence type="ECO:0000256" key="1">
    <source>
        <dbReference type="ARBA" id="ARBA00004123"/>
    </source>
</evidence>
<evidence type="ECO:0000256" key="3">
    <source>
        <dbReference type="ARBA" id="ARBA00023125"/>
    </source>
</evidence>
<dbReference type="AlphaFoldDB" id="A0A9Q0GY89"/>
<keyword evidence="4" id="KW-0804">Transcription</keyword>
<dbReference type="PANTHER" id="PTHR34269">
    <property type="entry name" value="TRANSCRIPTION FACTOR B3-DOMAIN FAMILY-RELATED"/>
    <property type="match status" value="1"/>
</dbReference>
<keyword evidence="2" id="KW-0805">Transcription regulation</keyword>
<dbReference type="CDD" id="cd10017">
    <property type="entry name" value="B3_DNA"/>
    <property type="match status" value="1"/>
</dbReference>
<keyword evidence="3" id="KW-0238">DNA-binding</keyword>
<accession>A0A9Q0GY89</accession>
<evidence type="ECO:0000256" key="5">
    <source>
        <dbReference type="ARBA" id="ARBA00023242"/>
    </source>
</evidence>
<reference evidence="6" key="1">
    <citation type="journal article" date="2023" name="Plant J.">
        <title>The genome of the king protea, Protea cynaroides.</title>
        <authorList>
            <person name="Chang J."/>
            <person name="Duong T.A."/>
            <person name="Schoeman C."/>
            <person name="Ma X."/>
            <person name="Roodt D."/>
            <person name="Barker N."/>
            <person name="Li Z."/>
            <person name="Van de Peer Y."/>
            <person name="Mizrachi E."/>
        </authorList>
    </citation>
    <scope>NUCLEOTIDE SEQUENCE</scope>
    <source>
        <tissue evidence="6">Young leaves</tissue>
    </source>
</reference>
<dbReference type="PANTHER" id="PTHR34269:SF11">
    <property type="entry name" value="B3 DOMAIN PROTEIN"/>
    <property type="match status" value="1"/>
</dbReference>
<evidence type="ECO:0000256" key="2">
    <source>
        <dbReference type="ARBA" id="ARBA00023015"/>
    </source>
</evidence>
<evidence type="ECO:0000256" key="4">
    <source>
        <dbReference type="ARBA" id="ARBA00023163"/>
    </source>
</evidence>
<dbReference type="Proteomes" id="UP001141806">
    <property type="component" value="Unassembled WGS sequence"/>
</dbReference>
<comment type="caution">
    <text evidence="6">The sequence shown here is derived from an EMBL/GenBank/DDBJ whole genome shotgun (WGS) entry which is preliminary data.</text>
</comment>
<evidence type="ECO:0000313" key="7">
    <source>
        <dbReference type="Proteomes" id="UP001141806"/>
    </source>
</evidence>
<protein>
    <recommendedName>
        <fullName evidence="8">TF-B3 domain-containing protein</fullName>
    </recommendedName>
</protein>
<keyword evidence="5" id="KW-0539">Nucleus</keyword>
<gene>
    <name evidence="6" type="ORF">NE237_011616</name>
</gene>
<dbReference type="InterPro" id="IPR015300">
    <property type="entry name" value="DNA-bd_pseudobarrel_sf"/>
</dbReference>
<dbReference type="InterPro" id="IPR051442">
    <property type="entry name" value="B3_domain"/>
</dbReference>
<sequence length="170" mass="19960">MMRQIHFQDFVNPENPPEEIEIRIDNVLPDLHQHWLVKQYLTKKDIENDQLVLPGVQVKDHILLHLLPNDQEFVNCHHYLPITIRDHDTKTECQLSLWKNASNSYVLTQGWKSCFVSRRGLKVGEEVGFRLAKGVELQFTILSRQKENNSKEPIRLPLVSHLNSALFRMM</sequence>
<organism evidence="6 7">
    <name type="scientific">Protea cynaroides</name>
    <dbReference type="NCBI Taxonomy" id="273540"/>
    <lineage>
        <taxon>Eukaryota</taxon>
        <taxon>Viridiplantae</taxon>
        <taxon>Streptophyta</taxon>
        <taxon>Embryophyta</taxon>
        <taxon>Tracheophyta</taxon>
        <taxon>Spermatophyta</taxon>
        <taxon>Magnoliopsida</taxon>
        <taxon>Proteales</taxon>
        <taxon>Proteaceae</taxon>
        <taxon>Protea</taxon>
    </lineage>
</organism>
<evidence type="ECO:0008006" key="8">
    <source>
        <dbReference type="Google" id="ProtNLM"/>
    </source>
</evidence>
<dbReference type="SUPFAM" id="SSF101936">
    <property type="entry name" value="DNA-binding pseudobarrel domain"/>
    <property type="match status" value="1"/>
</dbReference>
<keyword evidence="7" id="KW-1185">Reference proteome</keyword>
<dbReference type="EMBL" id="JAMYWD010000011">
    <property type="protein sequence ID" value="KAJ4954833.1"/>
    <property type="molecule type" value="Genomic_DNA"/>
</dbReference>
<dbReference type="InterPro" id="IPR003340">
    <property type="entry name" value="B3_DNA-bd"/>
</dbReference>
<dbReference type="OrthoDB" id="608326at2759"/>
<dbReference type="Gene3D" id="2.40.330.10">
    <property type="entry name" value="DNA-binding pseudobarrel domain"/>
    <property type="match status" value="1"/>
</dbReference>
<evidence type="ECO:0000313" key="6">
    <source>
        <dbReference type="EMBL" id="KAJ4954833.1"/>
    </source>
</evidence>